<keyword evidence="10" id="KW-1185">Reference proteome</keyword>
<dbReference type="PROSITE" id="PS50850">
    <property type="entry name" value="MFS"/>
    <property type="match status" value="1"/>
</dbReference>
<feature type="transmembrane region" description="Helical" evidence="7">
    <location>
        <begin position="230"/>
        <end position="252"/>
    </location>
</feature>
<evidence type="ECO:0000256" key="1">
    <source>
        <dbReference type="ARBA" id="ARBA00004651"/>
    </source>
</evidence>
<feature type="transmembrane region" description="Helical" evidence="7">
    <location>
        <begin position="76"/>
        <end position="95"/>
    </location>
</feature>
<evidence type="ECO:0000256" key="5">
    <source>
        <dbReference type="ARBA" id="ARBA00022989"/>
    </source>
</evidence>
<dbReference type="InterPro" id="IPR036259">
    <property type="entry name" value="MFS_trans_sf"/>
</dbReference>
<feature type="transmembrane region" description="Helical" evidence="7">
    <location>
        <begin position="353"/>
        <end position="372"/>
    </location>
</feature>
<name>A0A0S7BZN0_9CHLR</name>
<feature type="transmembrane region" description="Helical" evidence="7">
    <location>
        <begin position="264"/>
        <end position="283"/>
    </location>
</feature>
<feature type="transmembrane region" description="Helical" evidence="7">
    <location>
        <begin position="144"/>
        <end position="164"/>
    </location>
</feature>
<feature type="transmembrane region" description="Helical" evidence="7">
    <location>
        <begin position="170"/>
        <end position="188"/>
    </location>
</feature>
<dbReference type="PANTHER" id="PTHR23513">
    <property type="entry name" value="INTEGRAL MEMBRANE EFFLUX PROTEIN-RELATED"/>
    <property type="match status" value="1"/>
</dbReference>
<dbReference type="STRING" id="1678840.ATC1_131867"/>
<keyword evidence="3" id="KW-1003">Cell membrane</keyword>
<feature type="domain" description="Major facilitator superfamily (MFS) profile" evidence="8">
    <location>
        <begin position="224"/>
        <end position="422"/>
    </location>
</feature>
<feature type="transmembrane region" description="Helical" evidence="7">
    <location>
        <begin position="384"/>
        <end position="406"/>
    </location>
</feature>
<dbReference type="OrthoDB" id="9775268at2"/>
<evidence type="ECO:0000256" key="4">
    <source>
        <dbReference type="ARBA" id="ARBA00022692"/>
    </source>
</evidence>
<dbReference type="SUPFAM" id="SSF103473">
    <property type="entry name" value="MFS general substrate transporter"/>
    <property type="match status" value="1"/>
</dbReference>
<dbReference type="AlphaFoldDB" id="A0A0S7BZN0"/>
<evidence type="ECO:0000256" key="7">
    <source>
        <dbReference type="SAM" id="Phobius"/>
    </source>
</evidence>
<proteinExistence type="predicted"/>
<keyword evidence="4 7" id="KW-0812">Transmembrane</keyword>
<organism evidence="9">
    <name type="scientific">Flexilinea flocculi</name>
    <dbReference type="NCBI Taxonomy" id="1678840"/>
    <lineage>
        <taxon>Bacteria</taxon>
        <taxon>Bacillati</taxon>
        <taxon>Chloroflexota</taxon>
        <taxon>Anaerolineae</taxon>
        <taxon>Anaerolineales</taxon>
        <taxon>Anaerolineaceae</taxon>
        <taxon>Flexilinea</taxon>
    </lineage>
</organism>
<dbReference type="Pfam" id="PF05977">
    <property type="entry name" value="MFS_3"/>
    <property type="match status" value="1"/>
</dbReference>
<dbReference type="InterPro" id="IPR020846">
    <property type="entry name" value="MFS_dom"/>
</dbReference>
<accession>A0A0S7BZN0</accession>
<feature type="transmembrane region" description="Helical" evidence="7">
    <location>
        <begin position="101"/>
        <end position="123"/>
    </location>
</feature>
<dbReference type="GO" id="GO:0005886">
    <property type="term" value="C:plasma membrane"/>
    <property type="evidence" value="ECO:0007669"/>
    <property type="project" value="UniProtKB-SubCell"/>
</dbReference>
<evidence type="ECO:0000313" key="10">
    <source>
        <dbReference type="Proteomes" id="UP000053370"/>
    </source>
</evidence>
<feature type="transmembrane region" description="Helical" evidence="7">
    <location>
        <begin position="12"/>
        <end position="37"/>
    </location>
</feature>
<evidence type="ECO:0000259" key="8">
    <source>
        <dbReference type="PROSITE" id="PS50850"/>
    </source>
</evidence>
<dbReference type="Gene3D" id="1.20.1250.20">
    <property type="entry name" value="MFS general substrate transporter like domains"/>
    <property type="match status" value="1"/>
</dbReference>
<evidence type="ECO:0000256" key="3">
    <source>
        <dbReference type="ARBA" id="ARBA00022475"/>
    </source>
</evidence>
<comment type="subcellular location">
    <subcellularLocation>
        <location evidence="1">Cell membrane</location>
        <topology evidence="1">Multi-pass membrane protein</topology>
    </subcellularLocation>
</comment>
<dbReference type="GO" id="GO:0022857">
    <property type="term" value="F:transmembrane transporter activity"/>
    <property type="evidence" value="ECO:0007669"/>
    <property type="project" value="InterPro"/>
</dbReference>
<dbReference type="RefSeq" id="WP_062283920.1">
    <property type="nucleotide sequence ID" value="NZ_DF968181.1"/>
</dbReference>
<dbReference type="PANTHER" id="PTHR23513:SF9">
    <property type="entry name" value="ENTEROBACTIN EXPORTER ENTS"/>
    <property type="match status" value="1"/>
</dbReference>
<dbReference type="Proteomes" id="UP000053370">
    <property type="component" value="Unassembled WGS sequence"/>
</dbReference>
<keyword evidence="2" id="KW-0813">Transport</keyword>
<keyword evidence="5 7" id="KW-1133">Transmembrane helix</keyword>
<evidence type="ECO:0000313" key="9">
    <source>
        <dbReference type="EMBL" id="GAP41871.1"/>
    </source>
</evidence>
<evidence type="ECO:0000256" key="6">
    <source>
        <dbReference type="ARBA" id="ARBA00023136"/>
    </source>
</evidence>
<protein>
    <submittedName>
        <fullName evidence="9">Predicted arabinose efflux permease, MFS family</fullName>
    </submittedName>
</protein>
<dbReference type="InterPro" id="IPR010290">
    <property type="entry name" value="TM_effector"/>
</dbReference>
<dbReference type="EMBL" id="DF968181">
    <property type="protein sequence ID" value="GAP41871.1"/>
    <property type="molecule type" value="Genomic_DNA"/>
</dbReference>
<feature type="transmembrane region" description="Helical" evidence="7">
    <location>
        <begin position="318"/>
        <end position="341"/>
    </location>
</feature>
<reference evidence="9" key="1">
    <citation type="journal article" date="2015" name="Genome Announc.">
        <title>Draft Genome Sequence of Anaerolineae Strain TC1, a Novel Isolate from a Methanogenic Wastewater Treatment System.</title>
        <authorList>
            <person name="Matsuura N."/>
            <person name="Tourlousse D.M."/>
            <person name="Sun L."/>
            <person name="Toyonaga M."/>
            <person name="Kuroda K."/>
            <person name="Ohashi A."/>
            <person name="Cruz R."/>
            <person name="Yamaguchi T."/>
            <person name="Sekiguchi Y."/>
        </authorList>
    </citation>
    <scope>NUCLEOTIDE SEQUENCE [LARGE SCALE GENOMIC DNA]</scope>
    <source>
        <strain evidence="9">TC1</strain>
    </source>
</reference>
<gene>
    <name evidence="9" type="ORF">ATC1_131867</name>
</gene>
<dbReference type="CDD" id="cd06173">
    <property type="entry name" value="MFS_MefA_like"/>
    <property type="match status" value="1"/>
</dbReference>
<evidence type="ECO:0000256" key="2">
    <source>
        <dbReference type="ARBA" id="ARBA00022448"/>
    </source>
</evidence>
<feature type="transmembrane region" description="Helical" evidence="7">
    <location>
        <begin position="43"/>
        <end position="64"/>
    </location>
</feature>
<keyword evidence="6 7" id="KW-0472">Membrane</keyword>
<sequence length="422" mass="46189">MFLNKNWKTNFALLWAGQIISLLGTSIIQFSLIWWITEKTGSAILLSIAALSTLIPEIFIGPFIGPVIDRSNKKKILFFSGISISIIALVLSFGFHQNLIVPWMILIGLLLRSIFNVSRWPVLSAAAAQIVPENHLTRINAVDYMIRGFSNIIGPITGAFLINSISIQKIMLTDVLLVLIGFIPLFLVKIPEIINNADAMPSIRKTMIRNWNDLKDGFIYVQKKPGLLKLLAYLSIINLLLIPGDHLLPLMISDHFGGGATELGMMGMAFGIGSIVGGLILGMQSELRSRMKTSISGDILYGAAVILIGISTKNQFPLAILAWGAAGIGESLSLASLNALLQSRTKPEMQGRVISITSSLINISVPLGMIISGPVAEFFGIHQIYIFSGIVVLLISGSMINIPNFFQYEKNKPVRSFDQSYY</sequence>
<feature type="transmembrane region" description="Helical" evidence="7">
    <location>
        <begin position="295"/>
        <end position="312"/>
    </location>
</feature>